<dbReference type="Proteomes" id="UP000784294">
    <property type="component" value="Unassembled WGS sequence"/>
</dbReference>
<protein>
    <submittedName>
        <fullName evidence="2">Uncharacterized protein</fullName>
    </submittedName>
</protein>
<name>A0A3S5FEY8_9PLAT</name>
<keyword evidence="1" id="KW-0677">Repeat</keyword>
<dbReference type="PANTHER" id="PTHR12587:SF20">
    <property type="entry name" value="LIPRIN-ALPHA, ISOFORM E"/>
    <property type="match status" value="1"/>
</dbReference>
<comment type="caution">
    <text evidence="2">The sequence shown here is derived from an EMBL/GenBank/DDBJ whole genome shotgun (WGS) entry which is preliminary data.</text>
</comment>
<keyword evidence="3" id="KW-1185">Reference proteome</keyword>
<dbReference type="EMBL" id="CAAALY010094253">
    <property type="protein sequence ID" value="VEL28340.1"/>
    <property type="molecule type" value="Genomic_DNA"/>
</dbReference>
<organism evidence="2 3">
    <name type="scientific">Protopolystoma xenopodis</name>
    <dbReference type="NCBI Taxonomy" id="117903"/>
    <lineage>
        <taxon>Eukaryota</taxon>
        <taxon>Metazoa</taxon>
        <taxon>Spiralia</taxon>
        <taxon>Lophotrochozoa</taxon>
        <taxon>Platyhelminthes</taxon>
        <taxon>Monogenea</taxon>
        <taxon>Polyopisthocotylea</taxon>
        <taxon>Polystomatidea</taxon>
        <taxon>Polystomatidae</taxon>
        <taxon>Protopolystoma</taxon>
    </lineage>
</organism>
<reference evidence="2" key="1">
    <citation type="submission" date="2018-11" db="EMBL/GenBank/DDBJ databases">
        <authorList>
            <consortium name="Pathogen Informatics"/>
        </authorList>
    </citation>
    <scope>NUCLEOTIDE SEQUENCE</scope>
</reference>
<sequence length="200" mass="21276">MLLEHLECLVARHERSLRMTVVKRQTSGLGIGLFMNSGAQADAIAVGGGAAGGIVNGEGEKAVTSLVGGGDAGGNGTTGTIGAVGGGGGGVSSEVEVLKALKSLFEHHKALDEKVRQRLRVTIDRVRQLEEELTLAHRRLAGEDFALEAEIKSQVDGGQYGEVSFLFRNQIIITKYVTFLMELINPPLKECSHSPDKRNI</sequence>
<dbReference type="InterPro" id="IPR029515">
    <property type="entry name" value="Liprin"/>
</dbReference>
<evidence type="ECO:0000313" key="2">
    <source>
        <dbReference type="EMBL" id="VEL28340.1"/>
    </source>
</evidence>
<dbReference type="OrthoDB" id="2132119at2759"/>
<proteinExistence type="predicted"/>
<evidence type="ECO:0000256" key="1">
    <source>
        <dbReference type="ARBA" id="ARBA00022737"/>
    </source>
</evidence>
<dbReference type="GO" id="GO:0050808">
    <property type="term" value="P:synapse organization"/>
    <property type="evidence" value="ECO:0007669"/>
    <property type="project" value="TreeGrafter"/>
</dbReference>
<dbReference type="PANTHER" id="PTHR12587">
    <property type="entry name" value="LAR INTERACTING PROTEIN LIP -RELATED PROTEIN"/>
    <property type="match status" value="1"/>
</dbReference>
<dbReference type="GO" id="GO:0048786">
    <property type="term" value="C:presynaptic active zone"/>
    <property type="evidence" value="ECO:0007669"/>
    <property type="project" value="TreeGrafter"/>
</dbReference>
<gene>
    <name evidence="2" type="ORF">PXEA_LOCUS21780</name>
</gene>
<dbReference type="AlphaFoldDB" id="A0A3S5FEY8"/>
<accession>A0A3S5FEY8</accession>
<evidence type="ECO:0000313" key="3">
    <source>
        <dbReference type="Proteomes" id="UP000784294"/>
    </source>
</evidence>